<dbReference type="GO" id="GO:0009307">
    <property type="term" value="P:DNA restriction-modification system"/>
    <property type="evidence" value="ECO:0007669"/>
    <property type="project" value="UniProtKB-KW"/>
</dbReference>
<accession>I0EPT3</accession>
<dbReference type="HOGENOM" id="CLU_1445817_0_0_7"/>
<dbReference type="EMBL" id="CP003479">
    <property type="protein sequence ID" value="AFI04952.1"/>
    <property type="molecule type" value="Genomic_DNA"/>
</dbReference>
<dbReference type="AlphaFoldDB" id="I0EPT3"/>
<dbReference type="Proteomes" id="UP000005010">
    <property type="component" value="Chromosome"/>
</dbReference>
<evidence type="ECO:0000256" key="2">
    <source>
        <dbReference type="ARBA" id="ARBA00022747"/>
    </source>
</evidence>
<comment type="similarity">
    <text evidence="1">Belongs to the N(4)/N(6)-methyltransferase family.</text>
</comment>
<dbReference type="KEGG" id="hce:HCW_08485"/>
<sequence>MLEQRVQLHAKLWKILNATRASDYQKEHVLGLVLYRYLSQDFSVFFNTRINNESLKYENLSDEEFNTLVCKENIVEIIKEKGLFMYPSQLFCNVLKSFKKNQEPSLGLYLDNIFKQIENPLNTLELESDGFVERHFFGLFNNVSLNKIGITNDASNQQANLASQNESIEGLIKIIAEIDDFNEGGGG</sequence>
<protein>
    <submittedName>
        <fullName evidence="3">Type I restriction enzyme m protein</fullName>
    </submittedName>
</protein>
<evidence type="ECO:0000256" key="1">
    <source>
        <dbReference type="ARBA" id="ARBA00006594"/>
    </source>
</evidence>
<gene>
    <name evidence="3" type="ordered locus">HCW_08485</name>
</gene>
<dbReference type="InterPro" id="IPR038333">
    <property type="entry name" value="T1MK-like_N_sf"/>
</dbReference>
<dbReference type="Gene3D" id="1.20.1260.30">
    <property type="match status" value="1"/>
</dbReference>
<dbReference type="PATRIC" id="fig|182217.3.peg.1801"/>
<evidence type="ECO:0000313" key="3">
    <source>
        <dbReference type="EMBL" id="AFI04952.1"/>
    </source>
</evidence>
<dbReference type="RefSeq" id="WP_014661814.1">
    <property type="nucleotide sequence ID" value="NC_017737.1"/>
</dbReference>
<evidence type="ECO:0000313" key="4">
    <source>
        <dbReference type="Proteomes" id="UP000005010"/>
    </source>
</evidence>
<keyword evidence="4" id="KW-1185">Reference proteome</keyword>
<dbReference type="eggNOG" id="COG0286">
    <property type="taxonomic scope" value="Bacteria"/>
</dbReference>
<keyword evidence="2" id="KW-0680">Restriction system</keyword>
<reference evidence="4" key="1">
    <citation type="submission" date="2012-04" db="EMBL/GenBank/DDBJ databases">
        <title>Complete genome sequence of Helicobacter cetorum strain MIT 00-7128.</title>
        <authorList>
            <person name="Kersulyte D."/>
            <person name="Berg D.E."/>
        </authorList>
    </citation>
    <scope>NUCLEOTIDE SEQUENCE [LARGE SCALE GENOMIC DNA]</scope>
    <source>
        <strain evidence="4">MIT 00-7128</strain>
    </source>
</reference>
<organism evidence="3 4">
    <name type="scientific">Helicobacter cetorum (strain ATCC BAA-429 / MIT 00-7128)</name>
    <dbReference type="NCBI Taxonomy" id="182217"/>
    <lineage>
        <taxon>Bacteria</taxon>
        <taxon>Pseudomonadati</taxon>
        <taxon>Campylobacterota</taxon>
        <taxon>Epsilonproteobacteria</taxon>
        <taxon>Campylobacterales</taxon>
        <taxon>Helicobacteraceae</taxon>
        <taxon>Helicobacter</taxon>
    </lineage>
</organism>
<proteinExistence type="inferred from homology"/>
<dbReference type="STRING" id="182217.HCW_08485"/>
<name>I0EPT3_HELC0</name>